<reference evidence="2" key="1">
    <citation type="submission" date="2022-12" db="EMBL/GenBank/DDBJ databases">
        <title>Reference genome sequencing for broad-spectrum identification of bacterial and archaeal isolates by mass spectrometry.</title>
        <authorList>
            <person name="Sekiguchi Y."/>
            <person name="Tourlousse D.M."/>
        </authorList>
    </citation>
    <scope>NUCLEOTIDE SEQUENCE</scope>
    <source>
        <strain evidence="2">TSL-P1</strain>
    </source>
</reference>
<accession>A0A9W6LL81</accession>
<dbReference type="Pfam" id="PF00814">
    <property type="entry name" value="TsaD"/>
    <property type="match status" value="1"/>
</dbReference>
<dbReference type="Gene3D" id="3.30.420.40">
    <property type="match status" value="2"/>
</dbReference>
<feature type="domain" description="Gcp-like" evidence="1">
    <location>
        <begin position="34"/>
        <end position="221"/>
    </location>
</feature>
<evidence type="ECO:0000259" key="1">
    <source>
        <dbReference type="Pfam" id="PF00814"/>
    </source>
</evidence>
<dbReference type="InterPro" id="IPR022496">
    <property type="entry name" value="T6A_TsaB"/>
</dbReference>
<name>A0A9W6LL81_9BACT</name>
<protein>
    <submittedName>
        <fullName evidence="2">tRNA (Adenosine(37)-N6)-threonylcarbamoyltransferase complex dimerization subunit type 1 TsaB</fullName>
    </submittedName>
</protein>
<proteinExistence type="predicted"/>
<dbReference type="PANTHER" id="PTHR11735:SF11">
    <property type="entry name" value="TRNA THREONYLCARBAMOYLADENOSINE BIOSYNTHESIS PROTEIN TSAB"/>
    <property type="match status" value="1"/>
</dbReference>
<evidence type="ECO:0000313" key="3">
    <source>
        <dbReference type="Proteomes" id="UP001144297"/>
    </source>
</evidence>
<dbReference type="AlphaFoldDB" id="A0A9W6LL81"/>
<dbReference type="InterPro" id="IPR043129">
    <property type="entry name" value="ATPase_NBD"/>
</dbReference>
<dbReference type="InterPro" id="IPR000905">
    <property type="entry name" value="Gcp-like_dom"/>
</dbReference>
<comment type="caution">
    <text evidence="2">The sequence shown here is derived from an EMBL/GenBank/DDBJ whole genome shotgun (WGS) entry which is preliminary data.</text>
</comment>
<dbReference type="GO" id="GO:0005829">
    <property type="term" value="C:cytosol"/>
    <property type="evidence" value="ECO:0007669"/>
    <property type="project" value="TreeGrafter"/>
</dbReference>
<evidence type="ECO:0000313" key="2">
    <source>
        <dbReference type="EMBL" id="GLI54048.1"/>
    </source>
</evidence>
<sequence>MRILGIDTSTKYAGIAVLENGILLAQSTMQFMASHSEKLLPEIAHILEIMNIPLETIDYYAITVGPGSFTGLRVGISTAKGLSFATKKKVIPVSTLEVIAWEFPYCKYQICPIFDARKKEVFTALFKWENNKILRIKEDSVLGINALVDWIKEKTIFAGSGADFYKEKLIEKLGSKAIFPPLIYSVPHPGIVAYIGLQRINEATNGKDLKPEYLRKSEAEIKITLSTSSQDKV</sequence>
<keyword evidence="3" id="KW-1185">Reference proteome</keyword>
<dbReference type="SUPFAM" id="SSF53067">
    <property type="entry name" value="Actin-like ATPase domain"/>
    <property type="match status" value="2"/>
</dbReference>
<gene>
    <name evidence="2" type="ORF">TISLANDTSLP1_17410</name>
</gene>
<dbReference type="CDD" id="cd24032">
    <property type="entry name" value="ASKHA_NBD_TsaB"/>
    <property type="match status" value="1"/>
</dbReference>
<dbReference type="EMBL" id="BSDX01000001">
    <property type="protein sequence ID" value="GLI54048.1"/>
    <property type="molecule type" value="Genomic_DNA"/>
</dbReference>
<dbReference type="Proteomes" id="UP001144297">
    <property type="component" value="Unassembled WGS sequence"/>
</dbReference>
<organism evidence="2 3">
    <name type="scientific">Thermodesulfovibrio yellowstonii</name>
    <dbReference type="NCBI Taxonomy" id="28262"/>
    <lineage>
        <taxon>Bacteria</taxon>
        <taxon>Pseudomonadati</taxon>
        <taxon>Nitrospirota</taxon>
        <taxon>Thermodesulfovibrionia</taxon>
        <taxon>Thermodesulfovibrionales</taxon>
        <taxon>Thermodesulfovibrionaceae</taxon>
        <taxon>Thermodesulfovibrio</taxon>
    </lineage>
</organism>
<dbReference type="GO" id="GO:0002949">
    <property type="term" value="P:tRNA threonylcarbamoyladenosine modification"/>
    <property type="evidence" value="ECO:0007669"/>
    <property type="project" value="InterPro"/>
</dbReference>
<dbReference type="NCBIfam" id="TIGR03725">
    <property type="entry name" value="T6A_YeaZ"/>
    <property type="match status" value="1"/>
</dbReference>
<dbReference type="PANTHER" id="PTHR11735">
    <property type="entry name" value="TRNA N6-ADENOSINE THREONYLCARBAMOYLTRANSFERASE"/>
    <property type="match status" value="1"/>
</dbReference>